<evidence type="ECO:0000259" key="1">
    <source>
        <dbReference type="PROSITE" id="PS50164"/>
    </source>
</evidence>
<evidence type="ECO:0000313" key="2">
    <source>
        <dbReference type="EMBL" id="ATI20298.1"/>
    </source>
</evidence>
<dbReference type="SMART" id="SM00497">
    <property type="entry name" value="IENR1"/>
    <property type="match status" value="2"/>
</dbReference>
<keyword evidence="2" id="KW-0378">Hydrolase</keyword>
<dbReference type="InterPro" id="IPR010896">
    <property type="entry name" value="NUMOD1"/>
</dbReference>
<dbReference type="SMART" id="SM00465">
    <property type="entry name" value="GIYc"/>
    <property type="match status" value="1"/>
</dbReference>
<organism evidence="2">
    <name type="scientific">Juglanconis sp</name>
    <dbReference type="NCBI Taxonomy" id="2041886"/>
    <lineage>
        <taxon>Eukaryota</taxon>
        <taxon>Fungi</taxon>
        <taxon>Dikarya</taxon>
        <taxon>Ascomycota</taxon>
        <taxon>Pezizomycotina</taxon>
        <taxon>Sordariomycetes</taxon>
        <taxon>Sordariomycetidae</taxon>
        <taxon>Diaporthales</taxon>
        <taxon>Juglanconidaceae</taxon>
        <taxon>Juglanconis</taxon>
    </lineage>
</organism>
<protein>
    <submittedName>
        <fullName evidence="2">GIY-YIG endonuclease</fullName>
    </submittedName>
</protein>
<dbReference type="InterPro" id="IPR006350">
    <property type="entry name" value="Intron_endoG1"/>
</dbReference>
<sequence length="286" mass="33016">MYSLLNRNDFFDLFENLDCLAFIPVVSYNDAFSNKKLAITDNKGKSGIYRWTHLESKKSYIGSSVNLGLRLRNYFNLSFISHPTRNMMVINKALLKYGYSKFKFEILEYCGPKELAIREQYYMDQLCPEYNVLKTAYSSLGYKHSENTLVKIHSNLEKLNLSKSVKVVVTNLETNVSTEYISLREAAKSLNTNKTTLKEYIFKNIPYKGIYKLESNLSVSNYSNYLNHPASKKIEVVDLELNTVTNYTSIRAAARDLDIGFASIGTYLKRNQKSPYKGRYIFKNVL</sequence>
<geneLocation type="mitochondrion" evidence="2"/>
<dbReference type="PROSITE" id="PS50164">
    <property type="entry name" value="GIY_YIG"/>
    <property type="match status" value="1"/>
</dbReference>
<dbReference type="InterPro" id="IPR000305">
    <property type="entry name" value="GIY-YIG_endonuc"/>
</dbReference>
<keyword evidence="2" id="KW-0496">Mitochondrion</keyword>
<dbReference type="CDD" id="cd10445">
    <property type="entry name" value="GIY-YIG_bI1_like"/>
    <property type="match status" value="1"/>
</dbReference>
<keyword evidence="2" id="KW-0540">Nuclease</keyword>
<dbReference type="Pfam" id="PF07453">
    <property type="entry name" value="NUMOD1"/>
    <property type="match status" value="2"/>
</dbReference>
<dbReference type="SUPFAM" id="SSF82771">
    <property type="entry name" value="GIY-YIG endonuclease"/>
    <property type="match status" value="1"/>
</dbReference>
<dbReference type="Gene3D" id="3.40.1440.10">
    <property type="entry name" value="GIY-YIG endonuclease"/>
    <property type="match status" value="1"/>
</dbReference>
<dbReference type="InterPro" id="IPR003647">
    <property type="entry name" value="Intron_nuc_1_rpt"/>
</dbReference>
<dbReference type="Pfam" id="PF01541">
    <property type="entry name" value="GIY-YIG"/>
    <property type="match status" value="1"/>
</dbReference>
<dbReference type="GO" id="GO:0004519">
    <property type="term" value="F:endonuclease activity"/>
    <property type="evidence" value="ECO:0007669"/>
    <property type="project" value="UniProtKB-KW"/>
</dbReference>
<accession>A0A291LJ55</accession>
<feature type="domain" description="GIY-YIG" evidence="1">
    <location>
        <begin position="44"/>
        <end position="132"/>
    </location>
</feature>
<reference evidence="2" key="1">
    <citation type="submission" date="2017-02" db="EMBL/GenBank/DDBJ databases">
        <title>Fungal Comparative Genomics of Melanconis species and Ophiognomonia clavigignenti-juglandacearum at Different Phylogenetic Distances.</title>
        <authorList>
            <person name="Demers J.E."/>
            <person name="Castlebury L.A."/>
        </authorList>
    </citation>
    <scope>NUCLEOTIDE SEQUENCE</scope>
    <source>
        <strain evidence="2">DMW523</strain>
    </source>
</reference>
<dbReference type="EMBL" id="KY575055">
    <property type="protein sequence ID" value="ATI20298.1"/>
    <property type="molecule type" value="Genomic_DNA"/>
</dbReference>
<dbReference type="AlphaFoldDB" id="A0A291LJ55"/>
<dbReference type="InterPro" id="IPR035901">
    <property type="entry name" value="GIY-YIG_endonuc_sf"/>
</dbReference>
<name>A0A291LJ55_9PEZI</name>
<dbReference type="SUPFAM" id="SSF64496">
    <property type="entry name" value="DNA-binding domain of intron-encoded endonucleases"/>
    <property type="match status" value="1"/>
</dbReference>
<gene>
    <name evidence="2" type="primary">orf286</name>
</gene>
<proteinExistence type="predicted"/>
<dbReference type="NCBIfam" id="TIGR01453">
    <property type="entry name" value="grpIintron_endo"/>
    <property type="match status" value="1"/>
</dbReference>
<keyword evidence="2" id="KW-0255">Endonuclease</keyword>